<reference evidence="3" key="2">
    <citation type="submission" date="2021-04" db="EMBL/GenBank/DDBJ databases">
        <title>Taxonomy of Flavobacteriaceae bacterium ZY171143.</title>
        <authorList>
            <person name="Li F."/>
        </authorList>
    </citation>
    <scope>NUCLEOTIDE SEQUENCE [LARGE SCALE GENOMIC DNA]</scope>
    <source>
        <strain evidence="3">ZY171143</strain>
    </source>
</reference>
<protein>
    <recommendedName>
        <fullName evidence="4">Lipoprotein</fullName>
    </recommendedName>
</protein>
<evidence type="ECO:0008006" key="4">
    <source>
        <dbReference type="Google" id="ProtNLM"/>
    </source>
</evidence>
<evidence type="ECO:0000313" key="2">
    <source>
        <dbReference type="EMBL" id="QTV04870.1"/>
    </source>
</evidence>
<dbReference type="RefSeq" id="WP_230475491.1">
    <property type="nucleotide sequence ID" value="NZ_CP072842.1"/>
</dbReference>
<proteinExistence type="predicted"/>
<dbReference type="Proteomes" id="UP000672011">
    <property type="component" value="Chromosome"/>
</dbReference>
<feature type="chain" id="PRO_5045816179" description="Lipoprotein" evidence="1">
    <location>
        <begin position="25"/>
        <end position="81"/>
    </location>
</feature>
<sequence length="81" mass="9116">MNIKRLYSKLIVLTAISLSLVSCANDDDNSEYNATFPKIESRNTTDTINSSNTNPAINLFGKEKEKERPQACQGWNCVQFD</sequence>
<reference evidence="2 3" key="1">
    <citation type="journal article" date="2021" name="Int. J. Syst. Evol. Microbiol.">
        <title>Faecalibacter bovis sp. nov., isolated from cow faeces.</title>
        <authorList>
            <person name="Li F."/>
            <person name="Zhao W."/>
            <person name="Hong Q."/>
            <person name="Shao Q."/>
            <person name="Song J."/>
            <person name="Yang S."/>
        </authorList>
    </citation>
    <scope>NUCLEOTIDE SEQUENCE [LARGE SCALE GENOMIC DNA]</scope>
    <source>
        <strain evidence="2 3">ZY171143</strain>
    </source>
</reference>
<organism evidence="2 3">
    <name type="scientific">Faecalibacter bovis</name>
    <dbReference type="NCBI Taxonomy" id="2898187"/>
    <lineage>
        <taxon>Bacteria</taxon>
        <taxon>Pseudomonadati</taxon>
        <taxon>Bacteroidota</taxon>
        <taxon>Flavobacteriia</taxon>
        <taxon>Flavobacteriales</taxon>
        <taxon>Weeksellaceae</taxon>
        <taxon>Faecalibacter</taxon>
    </lineage>
</organism>
<gene>
    <name evidence="2" type="ORF">J9309_08670</name>
</gene>
<name>A0ABX7XAF3_9FLAO</name>
<keyword evidence="1" id="KW-0732">Signal</keyword>
<evidence type="ECO:0000313" key="3">
    <source>
        <dbReference type="Proteomes" id="UP000672011"/>
    </source>
</evidence>
<keyword evidence="3" id="KW-1185">Reference proteome</keyword>
<feature type="signal peptide" evidence="1">
    <location>
        <begin position="1"/>
        <end position="24"/>
    </location>
</feature>
<accession>A0ABX7XAF3</accession>
<evidence type="ECO:0000256" key="1">
    <source>
        <dbReference type="SAM" id="SignalP"/>
    </source>
</evidence>
<dbReference type="EMBL" id="CP072842">
    <property type="protein sequence ID" value="QTV04870.1"/>
    <property type="molecule type" value="Genomic_DNA"/>
</dbReference>